<organism evidence="1 2">
    <name type="scientific">Mucilaginibacter rigui</name>
    <dbReference type="NCBI Taxonomy" id="534635"/>
    <lineage>
        <taxon>Bacteria</taxon>
        <taxon>Pseudomonadati</taxon>
        <taxon>Bacteroidota</taxon>
        <taxon>Sphingobacteriia</taxon>
        <taxon>Sphingobacteriales</taxon>
        <taxon>Sphingobacteriaceae</taxon>
        <taxon>Mucilaginibacter</taxon>
    </lineage>
</organism>
<proteinExistence type="predicted"/>
<reference evidence="1 2" key="1">
    <citation type="submission" date="2020-09" db="EMBL/GenBank/DDBJ databases">
        <title>Novel species of Mucilaginibacter isolated from a glacier on the Tibetan Plateau.</title>
        <authorList>
            <person name="Liu Q."/>
            <person name="Xin Y.-H."/>
        </authorList>
    </citation>
    <scope>NUCLEOTIDE SEQUENCE [LARGE SCALE GENOMIC DNA]</scope>
    <source>
        <strain evidence="1 2">CGMCC 1.13878</strain>
    </source>
</reference>
<sequence length="169" mass="19908">MKPIPSTAEILAFKVLGRAIDKTWVNWAYDMLEAGFETENLVILAGEIQPYNQFELQSLTDRVFIELNLALNNRERILKKYVCYLVDKALTGEVKFIAMLGIVKDMYFELDHDSSFGGFYLLYWAYDDLEYSEQQWYWDGATRENIDEMARDYFIQWKAECAELFNSNI</sequence>
<accession>A0ABR7X048</accession>
<dbReference type="EMBL" id="JACWMW010000001">
    <property type="protein sequence ID" value="MBD1383967.1"/>
    <property type="molecule type" value="Genomic_DNA"/>
</dbReference>
<evidence type="ECO:0008006" key="3">
    <source>
        <dbReference type="Google" id="ProtNLM"/>
    </source>
</evidence>
<name>A0ABR7X048_9SPHI</name>
<dbReference type="Proteomes" id="UP000618754">
    <property type="component" value="Unassembled WGS sequence"/>
</dbReference>
<evidence type="ECO:0000313" key="1">
    <source>
        <dbReference type="EMBL" id="MBD1383967.1"/>
    </source>
</evidence>
<dbReference type="RefSeq" id="WP_191173875.1">
    <property type="nucleotide sequence ID" value="NZ_JACWMW010000001.1"/>
</dbReference>
<keyword evidence="2" id="KW-1185">Reference proteome</keyword>
<gene>
    <name evidence="1" type="ORF">IDJ75_01650</name>
</gene>
<comment type="caution">
    <text evidence="1">The sequence shown here is derived from an EMBL/GenBank/DDBJ whole genome shotgun (WGS) entry which is preliminary data.</text>
</comment>
<evidence type="ECO:0000313" key="2">
    <source>
        <dbReference type="Proteomes" id="UP000618754"/>
    </source>
</evidence>
<protein>
    <recommendedName>
        <fullName evidence="3">DUF4240 domain-containing protein</fullName>
    </recommendedName>
</protein>